<protein>
    <recommendedName>
        <fullName evidence="3">Alanine racemase N-terminal domain-containing protein</fullName>
    </recommendedName>
</protein>
<evidence type="ECO:0008006" key="3">
    <source>
        <dbReference type="Google" id="ProtNLM"/>
    </source>
</evidence>
<evidence type="ECO:0000256" key="1">
    <source>
        <dbReference type="ARBA" id="ARBA00022898"/>
    </source>
</evidence>
<comment type="caution">
    <text evidence="2">The sequence shown here is derived from an EMBL/GenBank/DDBJ whole genome shotgun (WGS) entry which is preliminary data.</text>
</comment>
<dbReference type="SUPFAM" id="SSF51419">
    <property type="entry name" value="PLP-binding barrel"/>
    <property type="match status" value="1"/>
</dbReference>
<dbReference type="EMBL" id="BARV01041032">
    <property type="protein sequence ID" value="GAI47479.1"/>
    <property type="molecule type" value="Genomic_DNA"/>
</dbReference>
<sequence length="120" mass="13470">MQTQLVKESVEGILAELPNGVELVAAAKTRTPEEVLEAVQAGVKIIGENYVQEAKRAYELVGKRARWHFIGTLQRHNVRAKVLEMFDMIESVDSLEIAEEIHKRCVQIGKAMPILVKGEF</sequence>
<name>X1QW29_9ZZZZ</name>
<dbReference type="Gene3D" id="3.20.20.10">
    <property type="entry name" value="Alanine racemase"/>
    <property type="match status" value="1"/>
</dbReference>
<keyword evidence="1" id="KW-0663">Pyridoxal phosphate</keyword>
<dbReference type="InterPro" id="IPR011078">
    <property type="entry name" value="PyrdxlP_homeostasis"/>
</dbReference>
<dbReference type="PANTHER" id="PTHR10146">
    <property type="entry name" value="PROLINE SYNTHETASE CO-TRANSCRIBED BACTERIAL HOMOLOG PROTEIN"/>
    <property type="match status" value="1"/>
</dbReference>
<dbReference type="PANTHER" id="PTHR10146:SF14">
    <property type="entry name" value="PYRIDOXAL PHOSPHATE HOMEOSTASIS PROTEIN"/>
    <property type="match status" value="1"/>
</dbReference>
<evidence type="ECO:0000313" key="2">
    <source>
        <dbReference type="EMBL" id="GAI47479.1"/>
    </source>
</evidence>
<accession>X1QW29</accession>
<dbReference type="InterPro" id="IPR029066">
    <property type="entry name" value="PLP-binding_barrel"/>
</dbReference>
<reference evidence="2" key="1">
    <citation type="journal article" date="2014" name="Front. Microbiol.">
        <title>High frequency of phylogenetically diverse reductive dehalogenase-homologous genes in deep subseafloor sedimentary metagenomes.</title>
        <authorList>
            <person name="Kawai M."/>
            <person name="Futagami T."/>
            <person name="Toyoda A."/>
            <person name="Takaki Y."/>
            <person name="Nishi S."/>
            <person name="Hori S."/>
            <person name="Arai W."/>
            <person name="Tsubouchi T."/>
            <person name="Morono Y."/>
            <person name="Uchiyama I."/>
            <person name="Ito T."/>
            <person name="Fujiyama A."/>
            <person name="Inagaki F."/>
            <person name="Takami H."/>
        </authorList>
    </citation>
    <scope>NUCLEOTIDE SEQUENCE</scope>
    <source>
        <strain evidence="2">Expedition CK06-06</strain>
    </source>
</reference>
<gene>
    <name evidence="2" type="ORF">S06H3_62296</name>
</gene>
<dbReference type="AlphaFoldDB" id="X1QW29"/>
<feature type="non-terminal residue" evidence="2">
    <location>
        <position position="120"/>
    </location>
</feature>
<organism evidence="2">
    <name type="scientific">marine sediment metagenome</name>
    <dbReference type="NCBI Taxonomy" id="412755"/>
    <lineage>
        <taxon>unclassified sequences</taxon>
        <taxon>metagenomes</taxon>
        <taxon>ecological metagenomes</taxon>
    </lineage>
</organism>
<dbReference type="GO" id="GO:0030170">
    <property type="term" value="F:pyridoxal phosphate binding"/>
    <property type="evidence" value="ECO:0007669"/>
    <property type="project" value="InterPro"/>
</dbReference>
<proteinExistence type="predicted"/>